<dbReference type="GO" id="GO:0008146">
    <property type="term" value="F:sulfotransferase activity"/>
    <property type="evidence" value="ECO:0007669"/>
    <property type="project" value="InterPro"/>
</dbReference>
<dbReference type="GO" id="GO:0050655">
    <property type="term" value="P:dermatan sulfate proteoglycan metabolic process"/>
    <property type="evidence" value="ECO:0007669"/>
    <property type="project" value="TreeGrafter"/>
</dbReference>
<keyword evidence="8" id="KW-0472">Membrane</keyword>
<evidence type="ECO:0000313" key="12">
    <source>
        <dbReference type="EMBL" id="KAG8546168.1"/>
    </source>
</evidence>
<evidence type="ECO:0000256" key="3">
    <source>
        <dbReference type="ARBA" id="ARBA00022679"/>
    </source>
</evidence>
<evidence type="ECO:0000256" key="11">
    <source>
        <dbReference type="RuleBase" id="RU364020"/>
    </source>
</evidence>
<accession>A0AAV6ZCU9</accession>
<gene>
    <name evidence="12" type="ORF">GDO81_019657</name>
</gene>
<comment type="subcellular location">
    <subcellularLocation>
        <location evidence="1 11">Golgi apparatus membrane</location>
        <topology evidence="1 11">Single-pass type II membrane protein</topology>
    </subcellularLocation>
</comment>
<evidence type="ECO:0000256" key="10">
    <source>
        <dbReference type="ARBA" id="ARBA00023277"/>
    </source>
</evidence>
<dbReference type="GO" id="GO:0016051">
    <property type="term" value="P:carbohydrate biosynthetic process"/>
    <property type="evidence" value="ECO:0007669"/>
    <property type="project" value="InterPro"/>
</dbReference>
<comment type="similarity">
    <text evidence="2 11">Belongs to the sulfotransferase 2 family.</text>
</comment>
<dbReference type="AlphaFoldDB" id="A0AAV6ZCU9"/>
<evidence type="ECO:0000313" key="13">
    <source>
        <dbReference type="Proteomes" id="UP000824782"/>
    </source>
</evidence>
<evidence type="ECO:0000256" key="7">
    <source>
        <dbReference type="ARBA" id="ARBA00023034"/>
    </source>
</evidence>
<keyword evidence="9 11" id="KW-0325">Glycoprotein</keyword>
<dbReference type="InterPro" id="IPR005331">
    <property type="entry name" value="Sulfotransferase"/>
</dbReference>
<reference evidence="12" key="1">
    <citation type="thesis" date="2020" institute="ProQuest LLC" country="789 East Eisenhower Parkway, Ann Arbor, MI, USA">
        <title>Comparative Genomics and Chromosome Evolution.</title>
        <authorList>
            <person name="Mudd A.B."/>
        </authorList>
    </citation>
    <scope>NUCLEOTIDE SEQUENCE</scope>
    <source>
        <strain evidence="12">237g6f4</strain>
        <tissue evidence="12">Blood</tissue>
    </source>
</reference>
<evidence type="ECO:0000256" key="2">
    <source>
        <dbReference type="ARBA" id="ARBA00006339"/>
    </source>
</evidence>
<dbReference type="GO" id="GO:0000139">
    <property type="term" value="C:Golgi membrane"/>
    <property type="evidence" value="ECO:0007669"/>
    <property type="project" value="UniProtKB-SubCell"/>
</dbReference>
<proteinExistence type="inferred from homology"/>
<evidence type="ECO:0000256" key="6">
    <source>
        <dbReference type="ARBA" id="ARBA00022989"/>
    </source>
</evidence>
<dbReference type="PANTHER" id="PTHR12137">
    <property type="entry name" value="CARBOHYDRATE SULFOTRANSFERASE"/>
    <property type="match status" value="1"/>
</dbReference>
<keyword evidence="5 11" id="KW-0735">Signal-anchor</keyword>
<evidence type="ECO:0000256" key="8">
    <source>
        <dbReference type="ARBA" id="ARBA00023136"/>
    </source>
</evidence>
<protein>
    <recommendedName>
        <fullName evidence="11">Carbohydrate sulfotransferase</fullName>
        <ecNumber evidence="11">2.8.2.-</ecNumber>
    </recommendedName>
</protein>
<organism evidence="12 13">
    <name type="scientific">Engystomops pustulosus</name>
    <name type="common">Tungara frog</name>
    <name type="synonym">Physalaemus pustulosus</name>
    <dbReference type="NCBI Taxonomy" id="76066"/>
    <lineage>
        <taxon>Eukaryota</taxon>
        <taxon>Metazoa</taxon>
        <taxon>Chordata</taxon>
        <taxon>Craniata</taxon>
        <taxon>Vertebrata</taxon>
        <taxon>Euteleostomi</taxon>
        <taxon>Amphibia</taxon>
        <taxon>Batrachia</taxon>
        <taxon>Anura</taxon>
        <taxon>Neobatrachia</taxon>
        <taxon>Hyloidea</taxon>
        <taxon>Leptodactylidae</taxon>
        <taxon>Leiuperinae</taxon>
        <taxon>Engystomops</taxon>
    </lineage>
</organism>
<sequence>MKFMIRLVILLIVLGIIFLWMKTVMVWQRQVVTAEIREDHRRTSITLDSFLHVQQLRKKRLRQFCRRFPQLRRVKASDSAEHLLSTMTVSHKLRTLYCKPPDVSIDGWEELIQDLERRSEVTLRNVLPIGDNSSSIPDRMVNYNVATLARVLRTYTKVLFVGDPLERLVSIYIHGHSGEVSFEEFIEDILMMETREDGGSTSSVLHLCYPCFVRYDHIVLLDFLQAEASHVLRRMGVSEAVELPPPIDRQMKVTSRWLSQELFQALDKELLQQITELYSWDFTAFPLRNQLFGNRTLSENVKLS</sequence>
<keyword evidence="13" id="KW-1185">Reference proteome</keyword>
<evidence type="ECO:0000256" key="9">
    <source>
        <dbReference type="ARBA" id="ARBA00023180"/>
    </source>
</evidence>
<evidence type="ECO:0000256" key="4">
    <source>
        <dbReference type="ARBA" id="ARBA00022692"/>
    </source>
</evidence>
<keyword evidence="3 11" id="KW-0808">Transferase</keyword>
<dbReference type="Proteomes" id="UP000824782">
    <property type="component" value="Unassembled WGS sequence"/>
</dbReference>
<dbReference type="EMBL" id="WNYA01001218">
    <property type="protein sequence ID" value="KAG8546168.1"/>
    <property type="molecule type" value="Genomic_DNA"/>
</dbReference>
<keyword evidence="7 11" id="KW-0333">Golgi apparatus</keyword>
<dbReference type="PANTHER" id="PTHR12137:SF64">
    <property type="entry name" value="CARBOHYDRATE SULFOTRANSFERASE"/>
    <property type="match status" value="1"/>
</dbReference>
<name>A0AAV6ZCU9_ENGPU</name>
<evidence type="ECO:0000256" key="5">
    <source>
        <dbReference type="ARBA" id="ARBA00022968"/>
    </source>
</evidence>
<dbReference type="Pfam" id="PF03567">
    <property type="entry name" value="Sulfotransfer_2"/>
    <property type="match status" value="1"/>
</dbReference>
<dbReference type="InterPro" id="IPR018011">
    <property type="entry name" value="Carb_sulfotrans_8-10"/>
</dbReference>
<keyword evidence="6" id="KW-1133">Transmembrane helix</keyword>
<keyword evidence="10 11" id="KW-0119">Carbohydrate metabolism</keyword>
<dbReference type="EC" id="2.8.2.-" evidence="11"/>
<dbReference type="EMBL" id="WNYA01001218">
    <property type="protein sequence ID" value="KAG8546167.1"/>
    <property type="molecule type" value="Genomic_DNA"/>
</dbReference>
<comment type="caution">
    <text evidence="12">The sequence shown here is derived from an EMBL/GenBank/DDBJ whole genome shotgun (WGS) entry which is preliminary data.</text>
</comment>
<evidence type="ECO:0000256" key="1">
    <source>
        <dbReference type="ARBA" id="ARBA00004323"/>
    </source>
</evidence>
<keyword evidence="4" id="KW-0812">Transmembrane</keyword>